<keyword evidence="4" id="KW-1185">Reference proteome</keyword>
<feature type="domain" description="CN hydrolase" evidence="2">
    <location>
        <begin position="1"/>
        <end position="235"/>
    </location>
</feature>
<dbReference type="AlphaFoldDB" id="A0A1M7DU00"/>
<reference evidence="3 4" key="1">
    <citation type="submission" date="2016-11" db="EMBL/GenBank/DDBJ databases">
        <authorList>
            <person name="Jaros S."/>
            <person name="Januszkiewicz K."/>
            <person name="Wedrychowicz H."/>
        </authorList>
    </citation>
    <scope>NUCLEOTIDE SEQUENCE [LARGE SCALE GENOMIC DNA]</scope>
    <source>
        <strain evidence="3 4">DSM 29589</strain>
    </source>
</reference>
<evidence type="ECO:0000256" key="1">
    <source>
        <dbReference type="ARBA" id="ARBA00022801"/>
    </source>
</evidence>
<accession>A0A1M7DU00</accession>
<dbReference type="Proteomes" id="UP000183974">
    <property type="component" value="Unassembled WGS sequence"/>
</dbReference>
<dbReference type="PANTHER" id="PTHR43674:SF2">
    <property type="entry name" value="BETA-UREIDOPROPIONASE"/>
    <property type="match status" value="1"/>
</dbReference>
<dbReference type="InterPro" id="IPR050345">
    <property type="entry name" value="Aliph_Amidase/BUP"/>
</dbReference>
<dbReference type="InterPro" id="IPR036526">
    <property type="entry name" value="C-N_Hydrolase_sf"/>
</dbReference>
<protein>
    <submittedName>
        <fullName evidence="3">Predicted amidohydrolase</fullName>
    </submittedName>
</protein>
<dbReference type="PANTHER" id="PTHR43674">
    <property type="entry name" value="NITRILASE C965.09-RELATED"/>
    <property type="match status" value="1"/>
</dbReference>
<evidence type="ECO:0000259" key="2">
    <source>
        <dbReference type="PROSITE" id="PS50263"/>
    </source>
</evidence>
<evidence type="ECO:0000313" key="3">
    <source>
        <dbReference type="EMBL" id="SHL82984.1"/>
    </source>
</evidence>
<sequence length="254" mass="26961">MKLGVYQCPASGGTQDERLTELERHIAGQGLDLLLCPELFSTGYDQGADYGDVAEAPDGPFAQGIAALARKHDTAIAYGYAERARDTIYNSAALIDASGRLLANHRKRLPSPYSFEERAFGRGGAVTFADLGDLRLAMIICYEVEFPENLRHAAQGGAHVVLVPTALGAEWGIVAEKLVPTRAFENGVWIAYADHAGDCGGLSFYGGSRIVAPDGQDAAVAVPGKAGLIAAPFDPARVAAARSRLPYLRDCVKL</sequence>
<name>A0A1M7DU00_9RHOB</name>
<dbReference type="OrthoDB" id="9811121at2"/>
<keyword evidence="1 3" id="KW-0378">Hydrolase</keyword>
<gene>
    <name evidence="3" type="ORF">SAMN05444398_10651</name>
</gene>
<dbReference type="PROSITE" id="PS50263">
    <property type="entry name" value="CN_HYDROLASE"/>
    <property type="match status" value="1"/>
</dbReference>
<proteinExistence type="predicted"/>
<dbReference type="InterPro" id="IPR003010">
    <property type="entry name" value="C-N_Hydrolase"/>
</dbReference>
<dbReference type="STRING" id="337701.SAMN05444398_10651"/>
<dbReference type="Gene3D" id="3.60.110.10">
    <property type="entry name" value="Carbon-nitrogen hydrolase"/>
    <property type="match status" value="1"/>
</dbReference>
<organism evidence="3 4">
    <name type="scientific">Roseovarius pacificus</name>
    <dbReference type="NCBI Taxonomy" id="337701"/>
    <lineage>
        <taxon>Bacteria</taxon>
        <taxon>Pseudomonadati</taxon>
        <taxon>Pseudomonadota</taxon>
        <taxon>Alphaproteobacteria</taxon>
        <taxon>Rhodobacterales</taxon>
        <taxon>Roseobacteraceae</taxon>
        <taxon>Roseovarius</taxon>
    </lineage>
</organism>
<evidence type="ECO:0000313" key="4">
    <source>
        <dbReference type="Proteomes" id="UP000183974"/>
    </source>
</evidence>
<dbReference type="GO" id="GO:0016811">
    <property type="term" value="F:hydrolase activity, acting on carbon-nitrogen (but not peptide) bonds, in linear amides"/>
    <property type="evidence" value="ECO:0007669"/>
    <property type="project" value="TreeGrafter"/>
</dbReference>
<dbReference type="EMBL" id="FRBR01000006">
    <property type="protein sequence ID" value="SHL82984.1"/>
    <property type="molecule type" value="Genomic_DNA"/>
</dbReference>
<dbReference type="Pfam" id="PF00795">
    <property type="entry name" value="CN_hydrolase"/>
    <property type="match status" value="1"/>
</dbReference>
<dbReference type="SUPFAM" id="SSF56317">
    <property type="entry name" value="Carbon-nitrogen hydrolase"/>
    <property type="match status" value="1"/>
</dbReference>
<dbReference type="RefSeq" id="WP_073034977.1">
    <property type="nucleotide sequence ID" value="NZ_BMLR01000006.1"/>
</dbReference>